<comment type="caution">
    <text evidence="3">The sequence shown here is derived from an EMBL/GenBank/DDBJ whole genome shotgun (WGS) entry which is preliminary data.</text>
</comment>
<proteinExistence type="predicted"/>
<feature type="transmembrane region" description="Helical" evidence="2">
    <location>
        <begin position="333"/>
        <end position="355"/>
    </location>
</feature>
<dbReference type="EMBL" id="QJKD01000005">
    <property type="protein sequence ID" value="PXX53632.1"/>
    <property type="molecule type" value="Genomic_DNA"/>
</dbReference>
<keyword evidence="2" id="KW-0472">Membrane</keyword>
<feature type="transmembrane region" description="Helical" evidence="2">
    <location>
        <begin position="177"/>
        <end position="202"/>
    </location>
</feature>
<dbReference type="GeneID" id="86061515"/>
<feature type="transmembrane region" description="Helical" evidence="2">
    <location>
        <begin position="98"/>
        <end position="120"/>
    </location>
</feature>
<organism evidence="3 4">
    <name type="scientific">Hungatella effluvii</name>
    <dbReference type="NCBI Taxonomy" id="1096246"/>
    <lineage>
        <taxon>Bacteria</taxon>
        <taxon>Bacillati</taxon>
        <taxon>Bacillota</taxon>
        <taxon>Clostridia</taxon>
        <taxon>Lachnospirales</taxon>
        <taxon>Lachnospiraceae</taxon>
        <taxon>Hungatella</taxon>
    </lineage>
</organism>
<reference evidence="3 4" key="1">
    <citation type="submission" date="2018-05" db="EMBL/GenBank/DDBJ databases">
        <title>Genomic Encyclopedia of Type Strains, Phase IV (KMG-IV): sequencing the most valuable type-strain genomes for metagenomic binning, comparative biology and taxonomic classification.</title>
        <authorList>
            <person name="Goeker M."/>
        </authorList>
    </citation>
    <scope>NUCLEOTIDE SEQUENCE [LARGE SCALE GENOMIC DNA]</scope>
    <source>
        <strain evidence="3 4">DSM 24995</strain>
    </source>
</reference>
<dbReference type="Proteomes" id="UP000248057">
    <property type="component" value="Unassembled WGS sequence"/>
</dbReference>
<feature type="transmembrane region" description="Helical" evidence="2">
    <location>
        <begin position="296"/>
        <end position="313"/>
    </location>
</feature>
<feature type="transmembrane region" description="Helical" evidence="2">
    <location>
        <begin position="376"/>
        <end position="395"/>
    </location>
</feature>
<gene>
    <name evidence="3" type="ORF">DFR60_105121</name>
</gene>
<evidence type="ECO:0000313" key="3">
    <source>
        <dbReference type="EMBL" id="PXX53632.1"/>
    </source>
</evidence>
<feature type="transmembrane region" description="Helical" evidence="2">
    <location>
        <begin position="153"/>
        <end position="170"/>
    </location>
</feature>
<protein>
    <submittedName>
        <fullName evidence="3">Aminobenzoyl-glutamate transport protein</fullName>
    </submittedName>
</protein>
<dbReference type="RefSeq" id="WP_110322968.1">
    <property type="nucleotide sequence ID" value="NZ_QJKD01000005.1"/>
</dbReference>
<dbReference type="GO" id="GO:0015558">
    <property type="term" value="F:secondary active p-aminobenzoyl-glutamate transmembrane transporter activity"/>
    <property type="evidence" value="ECO:0007669"/>
    <property type="project" value="InterPro"/>
</dbReference>
<evidence type="ECO:0000256" key="2">
    <source>
        <dbReference type="SAM" id="Phobius"/>
    </source>
</evidence>
<feature type="region of interest" description="Disordered" evidence="1">
    <location>
        <begin position="257"/>
        <end position="283"/>
    </location>
</feature>
<evidence type="ECO:0000256" key="1">
    <source>
        <dbReference type="SAM" id="MobiDB-lite"/>
    </source>
</evidence>
<sequence length="541" mass="57066">MKQNEGKKERKSLVFRFLNTVEQVGNRLPHPITMFAALALFIVFLSGILAAAGISAEGEVIDSTTMEVTTQTVSVVSLMDRDGLVYMLTHMVTNFTEFAPLGVVLVTMLGVGCAEGSGYLSALLKKTVSVTPAKLVTPMLVFLGVMSNVASDVGYVVLIPLGAMVFLACGRHPIAGIAAAFAGVSGGFSANLLIGTLDPMLAGISTEAAQLVSPGYVVEPSANWYFMIVSTFLIVALGSWVTDRIVEPRLAGGVKQTYGEGSEGGAADGLSGRPADSPSDRSAVSLTSRERKALRLANISFLVLAAAIALLAWPQNSFFRNPETKSLISSSPFMTGLIVLIALLFFVPSVVYGRVSGVYKGEKDVCAQLGSNMEAMGGYIALSFAAAQFISYFNYTKLGTILALKGADVLGHIGAGGPVLMVLFILLAAVINLFMGSASAKWTILAPVFVPMFMLLGYSPELVQVAYRIGDSATNLITPLMAYFAMVVVFAKKYDDNSGIGTLVSTMLPYCICFLIGWSLLLILWMGAGLPLGPGAGLMIS</sequence>
<dbReference type="PANTHER" id="PTHR30282">
    <property type="entry name" value="P-AMINOBENZOYL GLUTAMATE TRANSPORTER"/>
    <property type="match status" value="1"/>
</dbReference>
<dbReference type="AlphaFoldDB" id="A0A2V3YA53"/>
<accession>A0A2V3YA53</accession>
<keyword evidence="4" id="KW-1185">Reference proteome</keyword>
<dbReference type="Pfam" id="PF03806">
    <property type="entry name" value="ABG_transport"/>
    <property type="match status" value="1"/>
</dbReference>
<dbReference type="PANTHER" id="PTHR30282:SF0">
    <property type="entry name" value="P-AMINOBENZOYL-GLUTAMATE TRANSPORT PROTEIN"/>
    <property type="match status" value="1"/>
</dbReference>
<feature type="transmembrane region" description="Helical" evidence="2">
    <location>
        <begin position="35"/>
        <end position="56"/>
    </location>
</feature>
<evidence type="ECO:0000313" key="4">
    <source>
        <dbReference type="Proteomes" id="UP000248057"/>
    </source>
</evidence>
<feature type="transmembrane region" description="Helical" evidence="2">
    <location>
        <begin position="472"/>
        <end position="491"/>
    </location>
</feature>
<feature type="transmembrane region" description="Helical" evidence="2">
    <location>
        <begin position="442"/>
        <end position="460"/>
    </location>
</feature>
<feature type="transmembrane region" description="Helical" evidence="2">
    <location>
        <begin position="222"/>
        <end position="241"/>
    </location>
</feature>
<feature type="transmembrane region" description="Helical" evidence="2">
    <location>
        <begin position="503"/>
        <end position="528"/>
    </location>
</feature>
<keyword evidence="2" id="KW-0812">Transmembrane</keyword>
<feature type="transmembrane region" description="Helical" evidence="2">
    <location>
        <begin position="415"/>
        <end position="435"/>
    </location>
</feature>
<dbReference type="GO" id="GO:1902604">
    <property type="term" value="P:p-aminobenzoyl-glutamate transmembrane transport"/>
    <property type="evidence" value="ECO:0007669"/>
    <property type="project" value="InterPro"/>
</dbReference>
<dbReference type="InterPro" id="IPR004697">
    <property type="entry name" value="AbgT"/>
</dbReference>
<keyword evidence="2" id="KW-1133">Transmembrane helix</keyword>
<feature type="transmembrane region" description="Helical" evidence="2">
    <location>
        <begin position="127"/>
        <end position="147"/>
    </location>
</feature>
<name>A0A2V3YA53_9FIRM</name>